<feature type="coiled-coil region" evidence="1">
    <location>
        <begin position="82"/>
        <end position="123"/>
    </location>
</feature>
<reference evidence="3 4" key="1">
    <citation type="journal article" date="2018" name="Mol. Biol. Evol.">
        <title>Analysis of the draft genome of the red seaweed Gracilariopsis chorda provides insights into genome size evolution in Rhodophyta.</title>
        <authorList>
            <person name="Lee J."/>
            <person name="Yang E.C."/>
            <person name="Graf L."/>
            <person name="Yang J.H."/>
            <person name="Qiu H."/>
            <person name="Zel Zion U."/>
            <person name="Chan C.X."/>
            <person name="Stephens T.G."/>
            <person name="Weber A.P.M."/>
            <person name="Boo G.H."/>
            <person name="Boo S.M."/>
            <person name="Kim K.M."/>
            <person name="Shin Y."/>
            <person name="Jung M."/>
            <person name="Lee S.J."/>
            <person name="Yim H.S."/>
            <person name="Lee J.H."/>
            <person name="Bhattacharya D."/>
            <person name="Yoon H.S."/>
        </authorList>
    </citation>
    <scope>NUCLEOTIDE SEQUENCE [LARGE SCALE GENOMIC DNA]</scope>
    <source>
        <strain evidence="3 4">SKKU-2015</strain>
        <tissue evidence="3">Whole body</tissue>
    </source>
</reference>
<evidence type="ECO:0000313" key="4">
    <source>
        <dbReference type="Proteomes" id="UP000247409"/>
    </source>
</evidence>
<feature type="region of interest" description="Disordered" evidence="2">
    <location>
        <begin position="150"/>
        <end position="175"/>
    </location>
</feature>
<dbReference type="EMBL" id="NBIV01000065">
    <property type="protein sequence ID" value="PXF45259.1"/>
    <property type="molecule type" value="Genomic_DNA"/>
</dbReference>
<name>A0A2V3IT32_9FLOR</name>
<organism evidence="3 4">
    <name type="scientific">Gracilariopsis chorda</name>
    <dbReference type="NCBI Taxonomy" id="448386"/>
    <lineage>
        <taxon>Eukaryota</taxon>
        <taxon>Rhodophyta</taxon>
        <taxon>Florideophyceae</taxon>
        <taxon>Rhodymeniophycidae</taxon>
        <taxon>Gracilariales</taxon>
        <taxon>Gracilariaceae</taxon>
        <taxon>Gracilariopsis</taxon>
    </lineage>
</organism>
<evidence type="ECO:0000313" key="3">
    <source>
        <dbReference type="EMBL" id="PXF45259.1"/>
    </source>
</evidence>
<dbReference type="Proteomes" id="UP000247409">
    <property type="component" value="Unassembled WGS sequence"/>
</dbReference>
<comment type="caution">
    <text evidence="3">The sequence shown here is derived from an EMBL/GenBank/DDBJ whole genome shotgun (WGS) entry which is preliminary data.</text>
</comment>
<evidence type="ECO:0000256" key="1">
    <source>
        <dbReference type="SAM" id="Coils"/>
    </source>
</evidence>
<dbReference type="AlphaFoldDB" id="A0A2V3IT32"/>
<gene>
    <name evidence="3" type="ORF">BWQ96_04958</name>
</gene>
<keyword evidence="1" id="KW-0175">Coiled coil</keyword>
<protein>
    <submittedName>
        <fullName evidence="3">Uncharacterized protein</fullName>
    </submittedName>
</protein>
<keyword evidence="4" id="KW-1185">Reference proteome</keyword>
<accession>A0A2V3IT32</accession>
<proteinExistence type="predicted"/>
<sequence length="474" mass="54318">MDPPNQNEEQSGQLHIEFDLVHFPQSLERAERMLRENRRVIDGNEFVPVAHLQRVNDALFDLISHAETLHTSSKDVYAKLQEAEAKVKSEGTQQELEEASKRVKTLQKKVNIQKSKIKRLKRRIGYLEVPVETTDKLWFPLTRSDTDTWPDTGAWSSVSTPSSPRSEHASTWEADNSECTPWVMSAPTNPEKDEPWLSPDETWVVNDPPDTWDFERPTEQCYTLQTGIEVAGTTGKYDSAFVGYVEKYRECVIRRPAFAQMVDEHPVVPCKFQLYTPFKPDETCDGTEITYFGFHYPDGTTLPYVPVQNVTLLYHDGIGTDGSLEREQSPWSVCEGHSAIEIEMSEKVLYQIERNSVELFRESILSGVDENSEEYYRLRKEGWTRVQGPEVEYTRNGKAHLVVALNRQCYVRRTVDGCNHTLGLLQSIMKEKRSDLEADATFFVRAVKQRETNGVAIINLKLNSVFVDGHEFTL</sequence>
<dbReference type="OrthoDB" id="10657349at2759"/>
<evidence type="ECO:0000256" key="2">
    <source>
        <dbReference type="SAM" id="MobiDB-lite"/>
    </source>
</evidence>